<protein>
    <submittedName>
        <fullName evidence="2">Uncharacterized protein</fullName>
    </submittedName>
</protein>
<dbReference type="EMBL" id="JARIHO010000007">
    <property type="protein sequence ID" value="KAJ7358119.1"/>
    <property type="molecule type" value="Genomic_DNA"/>
</dbReference>
<accession>A0AAD7EZ90</accession>
<proteinExistence type="predicted"/>
<reference evidence="2" key="1">
    <citation type="submission" date="2023-03" db="EMBL/GenBank/DDBJ databases">
        <title>Massive genome expansion in bonnet fungi (Mycena s.s.) driven by repeated elements and novel gene families across ecological guilds.</title>
        <authorList>
            <consortium name="Lawrence Berkeley National Laboratory"/>
            <person name="Harder C.B."/>
            <person name="Miyauchi S."/>
            <person name="Viragh M."/>
            <person name="Kuo A."/>
            <person name="Thoen E."/>
            <person name="Andreopoulos B."/>
            <person name="Lu D."/>
            <person name="Skrede I."/>
            <person name="Drula E."/>
            <person name="Henrissat B."/>
            <person name="Morin E."/>
            <person name="Kohler A."/>
            <person name="Barry K."/>
            <person name="LaButti K."/>
            <person name="Morin E."/>
            <person name="Salamov A."/>
            <person name="Lipzen A."/>
            <person name="Mereny Z."/>
            <person name="Hegedus B."/>
            <person name="Baldrian P."/>
            <person name="Stursova M."/>
            <person name="Weitz H."/>
            <person name="Taylor A."/>
            <person name="Grigoriev I.V."/>
            <person name="Nagy L.G."/>
            <person name="Martin F."/>
            <person name="Kauserud H."/>
        </authorList>
    </citation>
    <scope>NUCLEOTIDE SEQUENCE</scope>
    <source>
        <strain evidence="2">CBHHK002</strain>
    </source>
</reference>
<evidence type="ECO:0000256" key="1">
    <source>
        <dbReference type="SAM" id="MobiDB-lite"/>
    </source>
</evidence>
<dbReference type="AlphaFoldDB" id="A0AAD7EZ90"/>
<gene>
    <name evidence="2" type="ORF">DFH08DRAFT_1075357</name>
</gene>
<organism evidence="2 3">
    <name type="scientific">Mycena albidolilacea</name>
    <dbReference type="NCBI Taxonomy" id="1033008"/>
    <lineage>
        <taxon>Eukaryota</taxon>
        <taxon>Fungi</taxon>
        <taxon>Dikarya</taxon>
        <taxon>Basidiomycota</taxon>
        <taxon>Agaricomycotina</taxon>
        <taxon>Agaricomycetes</taxon>
        <taxon>Agaricomycetidae</taxon>
        <taxon>Agaricales</taxon>
        <taxon>Marasmiineae</taxon>
        <taxon>Mycenaceae</taxon>
        <taxon>Mycena</taxon>
    </lineage>
</organism>
<evidence type="ECO:0000313" key="3">
    <source>
        <dbReference type="Proteomes" id="UP001218218"/>
    </source>
</evidence>
<feature type="compositionally biased region" description="Polar residues" evidence="1">
    <location>
        <begin position="162"/>
        <end position="171"/>
    </location>
</feature>
<keyword evidence="3" id="KW-1185">Reference proteome</keyword>
<evidence type="ECO:0000313" key="2">
    <source>
        <dbReference type="EMBL" id="KAJ7358119.1"/>
    </source>
</evidence>
<sequence>MLWCSISPRLMSTASETPIARPPSSALPRSIKSNESWAVVGSGFGEKSSVFDADAHETPADTSFAATACGSISFTGRRVDPHDCVSVVSFADKHTAGGTFHDYTARYRAVREEDQITLRQCMFPETIDDLKLQTRISLEPTSTDHRLFGPRNSPRLEMRSPLSMSMPTLETSLHRPLDPKSA</sequence>
<feature type="compositionally biased region" description="Basic and acidic residues" evidence="1">
    <location>
        <begin position="172"/>
        <end position="182"/>
    </location>
</feature>
<feature type="region of interest" description="Disordered" evidence="1">
    <location>
        <begin position="141"/>
        <end position="182"/>
    </location>
</feature>
<name>A0AAD7EZ90_9AGAR</name>
<dbReference type="Proteomes" id="UP001218218">
    <property type="component" value="Unassembled WGS sequence"/>
</dbReference>
<comment type="caution">
    <text evidence="2">The sequence shown here is derived from an EMBL/GenBank/DDBJ whole genome shotgun (WGS) entry which is preliminary data.</text>
</comment>